<dbReference type="GO" id="GO:0005737">
    <property type="term" value="C:cytoplasm"/>
    <property type="evidence" value="ECO:0007669"/>
    <property type="project" value="TreeGrafter"/>
</dbReference>
<dbReference type="Proteomes" id="UP000034137">
    <property type="component" value="Unassembled WGS sequence"/>
</dbReference>
<evidence type="ECO:0000313" key="1">
    <source>
        <dbReference type="EMBL" id="KKR32940.1"/>
    </source>
</evidence>
<dbReference type="GO" id="GO:0006265">
    <property type="term" value="P:DNA topological change"/>
    <property type="evidence" value="ECO:0007669"/>
    <property type="project" value="InterPro"/>
</dbReference>
<protein>
    <submittedName>
        <fullName evidence="1">Gyrase subunit A protein</fullName>
    </submittedName>
</protein>
<gene>
    <name evidence="1" type="ORF">UT64_C0018G0003</name>
</gene>
<dbReference type="EMBL" id="LBXO01000018">
    <property type="protein sequence ID" value="KKR32940.1"/>
    <property type="molecule type" value="Genomic_DNA"/>
</dbReference>
<organism evidence="1 2">
    <name type="scientific">Candidatus Falkowbacteria bacterium GW2011_GWF2_39_8</name>
    <dbReference type="NCBI Taxonomy" id="1618642"/>
    <lineage>
        <taxon>Bacteria</taxon>
        <taxon>Candidatus Falkowiibacteriota</taxon>
    </lineage>
</organism>
<dbReference type="Pfam" id="PF03989">
    <property type="entry name" value="DNA_gyraseA_C"/>
    <property type="match status" value="3"/>
</dbReference>
<dbReference type="GO" id="GO:0003918">
    <property type="term" value="F:DNA topoisomerase type II (double strand cut, ATP-hydrolyzing) activity"/>
    <property type="evidence" value="ECO:0007669"/>
    <property type="project" value="TreeGrafter"/>
</dbReference>
<name>A0A0G0SE02_9BACT</name>
<comment type="caution">
    <text evidence="1">The sequence shown here is derived from an EMBL/GenBank/DDBJ whole genome shotgun (WGS) entry which is preliminary data.</text>
</comment>
<evidence type="ECO:0000313" key="2">
    <source>
        <dbReference type="Proteomes" id="UP000034137"/>
    </source>
</evidence>
<dbReference type="GO" id="GO:0003677">
    <property type="term" value="F:DNA binding"/>
    <property type="evidence" value="ECO:0007669"/>
    <property type="project" value="InterPro"/>
</dbReference>
<dbReference type="InterPro" id="IPR035516">
    <property type="entry name" value="Gyrase/topoIV_suA_C"/>
</dbReference>
<dbReference type="InterPro" id="IPR050220">
    <property type="entry name" value="Type_II_DNA_Topoisomerases"/>
</dbReference>
<dbReference type="AlphaFoldDB" id="A0A0G0SE02"/>
<dbReference type="GO" id="GO:0009330">
    <property type="term" value="C:DNA topoisomerase type II (double strand cut, ATP-hydrolyzing) complex"/>
    <property type="evidence" value="ECO:0007669"/>
    <property type="project" value="TreeGrafter"/>
</dbReference>
<dbReference type="PANTHER" id="PTHR43493">
    <property type="entry name" value="DNA GYRASE/TOPOISOMERASE SUBUNIT A"/>
    <property type="match status" value="1"/>
</dbReference>
<dbReference type="PATRIC" id="fig|1618642.3.peg.417"/>
<dbReference type="InterPro" id="IPR006691">
    <property type="entry name" value="GyrA/parC_rep"/>
</dbReference>
<dbReference type="GO" id="GO:0005524">
    <property type="term" value="F:ATP binding"/>
    <property type="evidence" value="ECO:0007669"/>
    <property type="project" value="InterPro"/>
</dbReference>
<dbReference type="SUPFAM" id="SSF101904">
    <property type="entry name" value="GyrA/ParC C-terminal domain-like"/>
    <property type="match status" value="1"/>
</dbReference>
<sequence length="137" mass="14891">MGRGAAGVFGIRLKKADAVVGMGVISTDKEKMKKYQVLTIMENGFGKRTALNLFKLQGRGGSGIITAKITDKTGKLVSAYVLNEELMHEKDLVVISEKGQVIRLPFKTVPLLGRDTQGVRLMRLKEGGDNVASVTWV</sequence>
<dbReference type="Gene3D" id="2.120.10.90">
    <property type="entry name" value="DNA gyrase/topoisomerase IV, subunit A, C-terminal"/>
    <property type="match status" value="1"/>
</dbReference>
<reference evidence="1 2" key="1">
    <citation type="journal article" date="2015" name="Nature">
        <title>rRNA introns, odd ribosomes, and small enigmatic genomes across a large radiation of phyla.</title>
        <authorList>
            <person name="Brown C.T."/>
            <person name="Hug L.A."/>
            <person name="Thomas B.C."/>
            <person name="Sharon I."/>
            <person name="Castelle C.J."/>
            <person name="Singh A."/>
            <person name="Wilkins M.J."/>
            <person name="Williams K.H."/>
            <person name="Banfield J.F."/>
        </authorList>
    </citation>
    <scope>NUCLEOTIDE SEQUENCE [LARGE SCALE GENOMIC DNA]</scope>
</reference>
<dbReference type="PANTHER" id="PTHR43493:SF5">
    <property type="entry name" value="DNA GYRASE SUBUNIT A, CHLOROPLASTIC_MITOCHONDRIAL"/>
    <property type="match status" value="1"/>
</dbReference>
<proteinExistence type="predicted"/>
<accession>A0A0G0SE02</accession>